<name>A0AAW0JYH0_QUESU</name>
<evidence type="ECO:0000313" key="3">
    <source>
        <dbReference type="Proteomes" id="UP000237347"/>
    </source>
</evidence>
<dbReference type="AlphaFoldDB" id="A0AAW0JYH0"/>
<dbReference type="PANTHER" id="PTHR34356:SF1">
    <property type="entry name" value="ANTIGENIC HEAT-STABLE PROTEIN"/>
    <property type="match status" value="1"/>
</dbReference>
<organism evidence="2 3">
    <name type="scientific">Quercus suber</name>
    <name type="common">Cork oak</name>
    <dbReference type="NCBI Taxonomy" id="58331"/>
    <lineage>
        <taxon>Eukaryota</taxon>
        <taxon>Viridiplantae</taxon>
        <taxon>Streptophyta</taxon>
        <taxon>Embryophyta</taxon>
        <taxon>Tracheophyta</taxon>
        <taxon>Spermatophyta</taxon>
        <taxon>Magnoliopsida</taxon>
        <taxon>eudicotyledons</taxon>
        <taxon>Gunneridae</taxon>
        <taxon>Pentapetalae</taxon>
        <taxon>rosids</taxon>
        <taxon>fabids</taxon>
        <taxon>Fagales</taxon>
        <taxon>Fagaceae</taxon>
        <taxon>Quercus</taxon>
    </lineage>
</organism>
<dbReference type="PANTHER" id="PTHR34356">
    <property type="entry name" value="ANTIGENIC HEAT-STABLE PROTEIN"/>
    <property type="match status" value="1"/>
</dbReference>
<dbReference type="EMBL" id="PKMF04000452">
    <property type="protein sequence ID" value="KAK7831051.1"/>
    <property type="molecule type" value="Genomic_DNA"/>
</dbReference>
<accession>A0AAW0JYH0</accession>
<feature type="region of interest" description="Disordered" evidence="1">
    <location>
        <begin position="90"/>
        <end position="155"/>
    </location>
</feature>
<comment type="caution">
    <text evidence="2">The sequence shown here is derived from an EMBL/GenBank/DDBJ whole genome shotgun (WGS) entry which is preliminary data.</text>
</comment>
<reference evidence="2 3" key="1">
    <citation type="journal article" date="2018" name="Sci. Data">
        <title>The draft genome sequence of cork oak.</title>
        <authorList>
            <person name="Ramos A.M."/>
            <person name="Usie A."/>
            <person name="Barbosa P."/>
            <person name="Barros P.M."/>
            <person name="Capote T."/>
            <person name="Chaves I."/>
            <person name="Simoes F."/>
            <person name="Abreu I."/>
            <person name="Carrasquinho I."/>
            <person name="Faro C."/>
            <person name="Guimaraes J.B."/>
            <person name="Mendonca D."/>
            <person name="Nobrega F."/>
            <person name="Rodrigues L."/>
            <person name="Saibo N.J.M."/>
            <person name="Varela M.C."/>
            <person name="Egas C."/>
            <person name="Matos J."/>
            <person name="Miguel C.M."/>
            <person name="Oliveira M.M."/>
            <person name="Ricardo C.P."/>
            <person name="Goncalves S."/>
        </authorList>
    </citation>
    <scope>NUCLEOTIDE SEQUENCE [LARGE SCALE GENOMIC DNA]</scope>
    <source>
        <strain evidence="3">cv. HL8</strain>
    </source>
</reference>
<keyword evidence="3" id="KW-1185">Reference proteome</keyword>
<gene>
    <name evidence="2" type="ORF">CFP56_027693</name>
</gene>
<proteinExistence type="predicted"/>
<dbReference type="Proteomes" id="UP000237347">
    <property type="component" value="Unassembled WGS sequence"/>
</dbReference>
<evidence type="ECO:0000313" key="2">
    <source>
        <dbReference type="EMBL" id="KAK7831051.1"/>
    </source>
</evidence>
<protein>
    <submittedName>
        <fullName evidence="2">Uncharacterized protein</fullName>
    </submittedName>
</protein>
<evidence type="ECO:0000256" key="1">
    <source>
        <dbReference type="SAM" id="MobiDB-lite"/>
    </source>
</evidence>
<sequence>MGSSVISPEDVLESLMNDGAIDAIRLKIINQPRANEELKKSTLMRLNKVKTPVLERASKSVWELMLDNNGLGKEISETVEKVFCRLSGSEPPLFPSLSIEGQAEKEQEDLNSPSKKRSFSKVSVDGGADEVVDLSSNYLAMPEDRNPVPSSSGQT</sequence>